<organism evidence="1 2">
    <name type="scientific">Candidatus Buchananbacteria bacterium CG10_big_fil_rev_8_21_14_0_10_33_19</name>
    <dbReference type="NCBI Taxonomy" id="1974525"/>
    <lineage>
        <taxon>Bacteria</taxon>
        <taxon>Candidatus Buchananiibacteriota</taxon>
    </lineage>
</organism>
<gene>
    <name evidence="1" type="ORF">COT80_03395</name>
</gene>
<dbReference type="Proteomes" id="UP000229056">
    <property type="component" value="Unassembled WGS sequence"/>
</dbReference>
<comment type="caution">
    <text evidence="1">The sequence shown here is derived from an EMBL/GenBank/DDBJ whole genome shotgun (WGS) entry which is preliminary data.</text>
</comment>
<evidence type="ECO:0000313" key="1">
    <source>
        <dbReference type="EMBL" id="PIS05787.1"/>
    </source>
</evidence>
<name>A0A2H0W3E4_9BACT</name>
<sequence length="111" mass="12812">MLPDKWEQTKGHILDTFSNVEISAMELPDPEVGKKEIVLFSGPLGQMKLEYYTKPVILNRNTHGSRRIGSHTAVEYVYSNSDFTHYLKVYKLDLDSDEWQEMAIEKGSFNL</sequence>
<dbReference type="AlphaFoldDB" id="A0A2H0W3E4"/>
<protein>
    <submittedName>
        <fullName evidence="1">Uncharacterized protein</fullName>
    </submittedName>
</protein>
<reference evidence="2" key="1">
    <citation type="submission" date="2017-09" db="EMBL/GenBank/DDBJ databases">
        <title>Depth-based differentiation of microbial function through sediment-hosted aquifers and enrichment of novel symbionts in the deep terrestrial subsurface.</title>
        <authorList>
            <person name="Probst A.J."/>
            <person name="Ladd B."/>
            <person name="Jarett J.K."/>
            <person name="Geller-Mcgrath D.E."/>
            <person name="Sieber C.M.K."/>
            <person name="Emerson J.B."/>
            <person name="Anantharaman K."/>
            <person name="Thomas B.C."/>
            <person name="Malmstrom R."/>
            <person name="Stieglmeier M."/>
            <person name="Klingl A."/>
            <person name="Woyke T."/>
            <person name="Ryan C.M."/>
            <person name="Banfield J.F."/>
        </authorList>
    </citation>
    <scope>NUCLEOTIDE SEQUENCE [LARGE SCALE GENOMIC DNA]</scope>
</reference>
<dbReference type="EMBL" id="PEZY01000012">
    <property type="protein sequence ID" value="PIS05787.1"/>
    <property type="molecule type" value="Genomic_DNA"/>
</dbReference>
<proteinExistence type="predicted"/>
<accession>A0A2H0W3E4</accession>
<evidence type="ECO:0000313" key="2">
    <source>
        <dbReference type="Proteomes" id="UP000229056"/>
    </source>
</evidence>